<sequence length="241" mass="26675">LVACFVAGEVFTLRPETGEWKLFADGLHTPLGVVALNDREVMVSQRPELTLLRDLDGDGVADEYKTFSDDFGISGNYHEFHFGPVRDKAGNFYVSLGTASSGADVRHEKRGGFDKRSYLQRMYACVPYRGWVLQITPEGKRIPYASGLRTPNGLGFDLEGNLFVTDNQGDWVGTSKLHHIKKGNFYGHAGSLVWEKDWVEGRPVAQPMAKLDERRQTAAVLFPHGLMANSPSQPLADSTEG</sequence>
<evidence type="ECO:0000313" key="2">
    <source>
        <dbReference type="EMBL" id="SVE31202.1"/>
    </source>
</evidence>
<dbReference type="EMBL" id="UINC01208592">
    <property type="protein sequence ID" value="SVE31202.1"/>
    <property type="molecule type" value="Genomic_DNA"/>
</dbReference>
<evidence type="ECO:0000259" key="1">
    <source>
        <dbReference type="Pfam" id="PF23500"/>
    </source>
</evidence>
<feature type="domain" description="DUF7133" evidence="1">
    <location>
        <begin position="21"/>
        <end position="172"/>
    </location>
</feature>
<feature type="non-terminal residue" evidence="2">
    <location>
        <position position="1"/>
    </location>
</feature>
<dbReference type="PANTHER" id="PTHR33546:SF1">
    <property type="entry name" value="LARGE, MULTIFUNCTIONAL SECRETED PROTEIN"/>
    <property type="match status" value="1"/>
</dbReference>
<dbReference type="InterPro" id="IPR055557">
    <property type="entry name" value="DUF7133"/>
</dbReference>
<organism evidence="2">
    <name type="scientific">marine metagenome</name>
    <dbReference type="NCBI Taxonomy" id="408172"/>
    <lineage>
        <taxon>unclassified sequences</taxon>
        <taxon>metagenomes</taxon>
        <taxon>ecological metagenomes</taxon>
    </lineage>
</organism>
<accession>A0A383CG54</accession>
<dbReference type="InterPro" id="IPR011042">
    <property type="entry name" value="6-blade_b-propeller_TolB-like"/>
</dbReference>
<dbReference type="Gene3D" id="2.120.10.30">
    <property type="entry name" value="TolB, C-terminal domain"/>
    <property type="match status" value="1"/>
</dbReference>
<name>A0A383CG54_9ZZZZ</name>
<reference evidence="2" key="1">
    <citation type="submission" date="2018-05" db="EMBL/GenBank/DDBJ databases">
        <authorList>
            <person name="Lanie J.A."/>
            <person name="Ng W.-L."/>
            <person name="Kazmierczak K.M."/>
            <person name="Andrzejewski T.M."/>
            <person name="Davidsen T.M."/>
            <person name="Wayne K.J."/>
            <person name="Tettelin H."/>
            <person name="Glass J.I."/>
            <person name="Rusch D."/>
            <person name="Podicherti R."/>
            <person name="Tsui H.-C.T."/>
            <person name="Winkler M.E."/>
        </authorList>
    </citation>
    <scope>NUCLEOTIDE SEQUENCE</scope>
</reference>
<gene>
    <name evidence="2" type="ORF">METZ01_LOCUS484056</name>
</gene>
<proteinExistence type="predicted"/>
<dbReference type="SUPFAM" id="SSF63829">
    <property type="entry name" value="Calcium-dependent phosphotriesterase"/>
    <property type="match status" value="1"/>
</dbReference>
<dbReference type="Pfam" id="PF23500">
    <property type="entry name" value="DUF7133"/>
    <property type="match status" value="1"/>
</dbReference>
<protein>
    <recommendedName>
        <fullName evidence="1">DUF7133 domain-containing protein</fullName>
    </recommendedName>
</protein>
<dbReference type="AlphaFoldDB" id="A0A383CG54"/>
<feature type="non-terminal residue" evidence="2">
    <location>
        <position position="241"/>
    </location>
</feature>
<dbReference type="PANTHER" id="PTHR33546">
    <property type="entry name" value="LARGE, MULTIFUNCTIONAL SECRETED PROTEIN-RELATED"/>
    <property type="match status" value="1"/>
</dbReference>